<keyword evidence="2" id="KW-1185">Reference proteome</keyword>
<evidence type="ECO:0000313" key="2">
    <source>
        <dbReference type="Proteomes" id="UP000589620"/>
    </source>
</evidence>
<protein>
    <submittedName>
        <fullName evidence="1">Uncharacterized protein</fullName>
    </submittedName>
</protein>
<organism evidence="1 2">
    <name type="scientific">Leifsonia soli</name>
    <dbReference type="NCBI Taxonomy" id="582665"/>
    <lineage>
        <taxon>Bacteria</taxon>
        <taxon>Bacillati</taxon>
        <taxon>Actinomycetota</taxon>
        <taxon>Actinomycetes</taxon>
        <taxon>Micrococcales</taxon>
        <taxon>Microbacteriaceae</taxon>
        <taxon>Leifsonia</taxon>
    </lineage>
</organism>
<accession>A0A852SZN7</accession>
<reference evidence="1 2" key="1">
    <citation type="submission" date="2020-07" db="EMBL/GenBank/DDBJ databases">
        <title>Sequencing the genomes of 1000 actinobacteria strains.</title>
        <authorList>
            <person name="Klenk H.-P."/>
        </authorList>
    </citation>
    <scope>NUCLEOTIDE SEQUENCE [LARGE SCALE GENOMIC DNA]</scope>
    <source>
        <strain evidence="1 2">DSM 23871</strain>
    </source>
</reference>
<comment type="caution">
    <text evidence="1">The sequence shown here is derived from an EMBL/GenBank/DDBJ whole genome shotgun (WGS) entry which is preliminary data.</text>
</comment>
<dbReference type="RefSeq" id="WP_179455852.1">
    <property type="nucleotide sequence ID" value="NZ_BAAAPX010000001.1"/>
</dbReference>
<dbReference type="EMBL" id="JACCBJ010000001">
    <property type="protein sequence ID" value="NYD74113.1"/>
    <property type="molecule type" value="Genomic_DNA"/>
</dbReference>
<sequence length="140" mass="14575">MRLRDEGGDRSVELRPVADDSATDRVVVDAVVEDGVRRWTLADTCLTDDEARDLAAWLAGIADDATAAADEWTALTFSSPVITLSGHRIPGGTVELRIGVLRMVAAGGGTADVVVGLRAPQAAVVAAARDLLVEVDALPS</sequence>
<name>A0A852SZN7_9MICO</name>
<dbReference type="InterPro" id="IPR056510">
    <property type="entry name" value="WapI"/>
</dbReference>
<proteinExistence type="predicted"/>
<evidence type="ECO:0000313" key="1">
    <source>
        <dbReference type="EMBL" id="NYD74113.1"/>
    </source>
</evidence>
<gene>
    <name evidence="1" type="ORF">BJ963_001632</name>
</gene>
<dbReference type="Proteomes" id="UP000589620">
    <property type="component" value="Unassembled WGS sequence"/>
</dbReference>
<dbReference type="AlphaFoldDB" id="A0A852SZN7"/>
<dbReference type="Pfam" id="PF24716">
    <property type="entry name" value="WapI"/>
    <property type="match status" value="1"/>
</dbReference>